<dbReference type="RefSeq" id="WP_051316577.1">
    <property type="nucleotide sequence ID" value="NZ_BMWS01000002.1"/>
</dbReference>
<keyword evidence="3" id="KW-1185">Reference proteome</keyword>
<dbReference type="Pfam" id="PF04940">
    <property type="entry name" value="BLUF"/>
    <property type="match status" value="1"/>
</dbReference>
<dbReference type="GO" id="GO:0071949">
    <property type="term" value="F:FAD binding"/>
    <property type="evidence" value="ECO:0007669"/>
    <property type="project" value="InterPro"/>
</dbReference>
<protein>
    <recommendedName>
        <fullName evidence="1">BLUF domain-containing protein</fullName>
    </recommendedName>
</protein>
<evidence type="ECO:0000313" key="3">
    <source>
        <dbReference type="Proteomes" id="UP000601108"/>
    </source>
</evidence>
<comment type="caution">
    <text evidence="2">The sequence shown here is derived from an EMBL/GenBank/DDBJ whole genome shotgun (WGS) entry which is preliminary data.</text>
</comment>
<organism evidence="2 3">
    <name type="scientific">Aquimarina muelleri</name>
    <dbReference type="NCBI Taxonomy" id="279356"/>
    <lineage>
        <taxon>Bacteria</taxon>
        <taxon>Pseudomonadati</taxon>
        <taxon>Bacteroidota</taxon>
        <taxon>Flavobacteriia</taxon>
        <taxon>Flavobacteriales</taxon>
        <taxon>Flavobacteriaceae</taxon>
        <taxon>Aquimarina</taxon>
    </lineage>
</organism>
<gene>
    <name evidence="2" type="ORF">GCM10007384_05450</name>
</gene>
<dbReference type="InterPro" id="IPR007024">
    <property type="entry name" value="BLUF_domain"/>
</dbReference>
<dbReference type="AlphaFoldDB" id="A0A918JSP0"/>
<dbReference type="SMART" id="SM01034">
    <property type="entry name" value="BLUF"/>
    <property type="match status" value="1"/>
</dbReference>
<dbReference type="InterPro" id="IPR036046">
    <property type="entry name" value="Acylphosphatase-like_dom_sf"/>
</dbReference>
<dbReference type="Gene3D" id="3.30.70.100">
    <property type="match status" value="1"/>
</dbReference>
<feature type="domain" description="BLUF" evidence="1">
    <location>
        <begin position="2"/>
        <end position="93"/>
    </location>
</feature>
<evidence type="ECO:0000259" key="1">
    <source>
        <dbReference type="PROSITE" id="PS50925"/>
    </source>
</evidence>
<proteinExistence type="predicted"/>
<name>A0A918JSP0_9FLAO</name>
<accession>A0A918JSP0</accession>
<dbReference type="EMBL" id="BMWS01000002">
    <property type="protein sequence ID" value="GGX06646.1"/>
    <property type="molecule type" value="Genomic_DNA"/>
</dbReference>
<dbReference type="SUPFAM" id="SSF54975">
    <property type="entry name" value="Acylphosphatase/BLUF domain-like"/>
    <property type="match status" value="1"/>
</dbReference>
<evidence type="ECO:0000313" key="2">
    <source>
        <dbReference type="EMBL" id="GGX06646.1"/>
    </source>
</evidence>
<sequence>MRYVISYVSTATSKISSYDIAQLMDLIKTNNNKLNIIGILIYSDRNFFQILEGEKHLVKMIFNKIKKDARHYNIIKMLDKEIKTPTLRKYNPSFTVISDHYNQKELQQFLNKEKTNNPEHFDSISYLTKKFMKLT</sequence>
<reference evidence="2 3" key="1">
    <citation type="journal article" date="2014" name="Int. J. Syst. Evol. Microbiol.">
        <title>Complete genome sequence of Corynebacterium casei LMG S-19264T (=DSM 44701T), isolated from a smear-ripened cheese.</title>
        <authorList>
            <consortium name="US DOE Joint Genome Institute (JGI-PGF)"/>
            <person name="Walter F."/>
            <person name="Albersmeier A."/>
            <person name="Kalinowski J."/>
            <person name="Ruckert C."/>
        </authorList>
    </citation>
    <scope>NUCLEOTIDE SEQUENCE [LARGE SCALE GENOMIC DNA]</scope>
    <source>
        <strain evidence="2 3">KCTC 12285</strain>
    </source>
</reference>
<dbReference type="Proteomes" id="UP000601108">
    <property type="component" value="Unassembled WGS sequence"/>
</dbReference>
<dbReference type="GO" id="GO:0009882">
    <property type="term" value="F:blue light photoreceptor activity"/>
    <property type="evidence" value="ECO:0007669"/>
    <property type="project" value="InterPro"/>
</dbReference>
<dbReference type="PROSITE" id="PS50925">
    <property type="entry name" value="BLUF"/>
    <property type="match status" value="1"/>
</dbReference>